<dbReference type="SUPFAM" id="SSF51905">
    <property type="entry name" value="FAD/NAD(P)-binding domain"/>
    <property type="match status" value="2"/>
</dbReference>
<dbReference type="GO" id="GO:0047091">
    <property type="term" value="F:L-lysine 6-monooxygenase (NADPH) activity"/>
    <property type="evidence" value="ECO:0007669"/>
    <property type="project" value="UniProtKB-EC"/>
</dbReference>
<keyword evidence="9" id="KW-1185">Reference proteome</keyword>
<dbReference type="Proteomes" id="UP000223606">
    <property type="component" value="Chromosome 1"/>
</dbReference>
<evidence type="ECO:0000256" key="5">
    <source>
        <dbReference type="ARBA" id="ARBA00022827"/>
    </source>
</evidence>
<keyword evidence="5" id="KW-0274">FAD</keyword>
<name>A0A2C9D906_9HYPH</name>
<dbReference type="InterPro" id="IPR025700">
    <property type="entry name" value="Lys/Orn_oxygenase"/>
</dbReference>
<sequence length="442" mass="49533">MSDAFSRSTAPLDLAGIGIGPFNLSLAALLDGMEGIDACFFDAKPCFDWHPAMMLPDVELQSSFLKDLVTPVCPTSSWSFIAYLVAQRRLFTFLNAQYEAVPRQEMANYFAWAGKGLPNLRFQTPIREIDLEARHFRLTYDSGSVLARNIVVGTGSRPFVPAWATNHLGPRFFHCADIGHRLDDLARAERIVVIGGGQSGGEVVDHLLSSERLPRSIRWLSRRHNFEPINETPFSNQVFSPEYVDAYRRLSDERKKTALENSILTSDGLSISTINGIYRKLYRLRHIDCAPIDVAMMPSRTVVQVERQGEEYRLVARNSFDGGIEVFFADAVVLATGFRFVVPDALHPIAHRLYRDAERRLMPGDDYALAWDGPRENRIFAQNAGRFSHGIADSQLSLMAWRSATIINALVGRAVFDLTLPDPILVWPSETPQERAVGLAYS</sequence>
<evidence type="ECO:0000313" key="8">
    <source>
        <dbReference type="EMBL" id="SON56669.1"/>
    </source>
</evidence>
<dbReference type="AlphaFoldDB" id="A0A2C9D906"/>
<gene>
    <name evidence="8" type="primary">iucD</name>
    <name evidence="8" type="ORF">HDIA_3128</name>
</gene>
<keyword evidence="7 8" id="KW-0560">Oxidoreductase</keyword>
<dbReference type="OrthoDB" id="7527071at2"/>
<keyword evidence="8" id="KW-0503">Monooxygenase</keyword>
<dbReference type="InterPro" id="IPR036188">
    <property type="entry name" value="FAD/NAD-bd_sf"/>
</dbReference>
<keyword evidence="4" id="KW-0285">Flavoprotein</keyword>
<dbReference type="Pfam" id="PF13434">
    <property type="entry name" value="Lys_Orn_oxgnase"/>
    <property type="match status" value="1"/>
</dbReference>
<comment type="cofactor">
    <cofactor evidence="1">
        <name>FAD</name>
        <dbReference type="ChEBI" id="CHEBI:57692"/>
    </cofactor>
</comment>
<keyword evidence="6" id="KW-0521">NADP</keyword>
<reference evidence="9" key="1">
    <citation type="submission" date="2017-09" db="EMBL/GenBank/DDBJ databases">
        <title>Genome sequence of Nannocystis excedens DSM 71.</title>
        <authorList>
            <person name="Blom J."/>
        </authorList>
    </citation>
    <scope>NUCLEOTIDE SEQUENCE [LARGE SCALE GENOMIC DNA]</scope>
    <source>
        <strain evidence="9">type strain: E19</strain>
    </source>
</reference>
<evidence type="ECO:0000256" key="3">
    <source>
        <dbReference type="ARBA" id="ARBA00007588"/>
    </source>
</evidence>
<dbReference type="RefSeq" id="WP_099557018.1">
    <property type="nucleotide sequence ID" value="NZ_LT960614.1"/>
</dbReference>
<comment type="similarity">
    <text evidence="3">Belongs to the lysine N(6)-hydroxylase/L-ornithine N(5)-oxygenase family.</text>
</comment>
<protein>
    <submittedName>
        <fullName evidence="8">L-lysine N6-monooxygenase</fullName>
        <ecNumber evidence="8">1.14.13.59</ecNumber>
    </submittedName>
</protein>
<evidence type="ECO:0000256" key="7">
    <source>
        <dbReference type="ARBA" id="ARBA00023002"/>
    </source>
</evidence>
<dbReference type="PANTHER" id="PTHR42802">
    <property type="entry name" value="MONOOXYGENASE"/>
    <property type="match status" value="1"/>
</dbReference>
<dbReference type="PANTHER" id="PTHR42802:SF1">
    <property type="entry name" value="L-ORNITHINE N(5)-MONOOXYGENASE"/>
    <property type="match status" value="1"/>
</dbReference>
<accession>A0A2C9D906</accession>
<proteinExistence type="inferred from homology"/>
<comment type="pathway">
    <text evidence="2">Siderophore biosynthesis.</text>
</comment>
<evidence type="ECO:0000256" key="2">
    <source>
        <dbReference type="ARBA" id="ARBA00004924"/>
    </source>
</evidence>
<evidence type="ECO:0000256" key="6">
    <source>
        <dbReference type="ARBA" id="ARBA00022857"/>
    </source>
</evidence>
<dbReference type="EC" id="1.14.13.59" evidence="8"/>
<dbReference type="EMBL" id="LT960614">
    <property type="protein sequence ID" value="SON56669.1"/>
    <property type="molecule type" value="Genomic_DNA"/>
</dbReference>
<evidence type="ECO:0000256" key="1">
    <source>
        <dbReference type="ARBA" id="ARBA00001974"/>
    </source>
</evidence>
<dbReference type="Gene3D" id="3.50.50.60">
    <property type="entry name" value="FAD/NAD(P)-binding domain"/>
    <property type="match status" value="1"/>
</dbReference>
<dbReference type="KEGG" id="hdi:HDIA_3128"/>
<organism evidence="8 9">
    <name type="scientific">Hartmannibacter diazotrophicus</name>
    <dbReference type="NCBI Taxonomy" id="1482074"/>
    <lineage>
        <taxon>Bacteria</taxon>
        <taxon>Pseudomonadati</taxon>
        <taxon>Pseudomonadota</taxon>
        <taxon>Alphaproteobacteria</taxon>
        <taxon>Hyphomicrobiales</taxon>
        <taxon>Pleomorphomonadaceae</taxon>
        <taxon>Hartmannibacter</taxon>
    </lineage>
</organism>
<evidence type="ECO:0000313" key="9">
    <source>
        <dbReference type="Proteomes" id="UP000223606"/>
    </source>
</evidence>
<evidence type="ECO:0000256" key="4">
    <source>
        <dbReference type="ARBA" id="ARBA00022630"/>
    </source>
</evidence>